<evidence type="ECO:0000256" key="1">
    <source>
        <dbReference type="SAM" id="MobiDB-lite"/>
    </source>
</evidence>
<organism evidence="3 4">
    <name type="scientific">Micractinium conductrix</name>
    <dbReference type="NCBI Taxonomy" id="554055"/>
    <lineage>
        <taxon>Eukaryota</taxon>
        <taxon>Viridiplantae</taxon>
        <taxon>Chlorophyta</taxon>
        <taxon>core chlorophytes</taxon>
        <taxon>Trebouxiophyceae</taxon>
        <taxon>Chlorellales</taxon>
        <taxon>Chlorellaceae</taxon>
        <taxon>Chlorella clade</taxon>
        <taxon>Micractinium</taxon>
    </lineage>
</organism>
<keyword evidence="2" id="KW-1133">Transmembrane helix</keyword>
<comment type="caution">
    <text evidence="3">The sequence shown here is derived from an EMBL/GenBank/DDBJ whole genome shotgun (WGS) entry which is preliminary data.</text>
</comment>
<dbReference type="PANTHER" id="PTHR18640">
    <property type="entry name" value="SOLUTE CARRIER FAMILY 10 MEMBER 7"/>
    <property type="match status" value="1"/>
</dbReference>
<keyword evidence="4" id="KW-1185">Reference proteome</keyword>
<sequence length="485" mass="49438">MAWRDRLAAAPGAIRAFILKHWLPLCFLVATLIALTAPAPGKAVASVVVLGNVHLFQTINIIIVFLISGLVLRTEDIKQALVCWPSGLFGAVSILGLTPCLGFALRELPLTPPEFAVGLTIFSAVPTTLGVGEALVRASKGNAALALLLLVGTNALGIATMPPWLKLLLSSVDGLNVTVDALQLFYKLLVTVLAPACVGKAARELVLPVGRFATKFKLQLGMFSTVQLALIIWQTLSGAQSVLVSKSFLDIFICICAAIIMHAVYLICNFTATLFALRLPLREAIAASIMASQKSAPVAVAVISYLTSDVTQQGLLAVPCIVGQLAQIFMGAAFAPHLACLVTRGDKLAALAAPALEPPDVEAGPADGSGGGKDACGGSGKNADGGSSDVPPKAGAESEADGGVDSGTHELQLAEPPAGAEPGAAAEGGGAAAAAAAAVAESTGFEPQAAKGQLAAPCQLGRASASVPYRRVESKCAAVFLGKTN</sequence>
<dbReference type="EMBL" id="LHPF02000032">
    <property type="protein sequence ID" value="PSC68872.1"/>
    <property type="molecule type" value="Genomic_DNA"/>
</dbReference>
<dbReference type="OrthoDB" id="188035at2759"/>
<evidence type="ECO:0000313" key="4">
    <source>
        <dbReference type="Proteomes" id="UP000239649"/>
    </source>
</evidence>
<feature type="transmembrane region" description="Helical" evidence="2">
    <location>
        <begin position="55"/>
        <end position="72"/>
    </location>
</feature>
<proteinExistence type="predicted"/>
<evidence type="ECO:0000256" key="2">
    <source>
        <dbReference type="SAM" id="Phobius"/>
    </source>
</evidence>
<feature type="region of interest" description="Disordered" evidence="1">
    <location>
        <begin position="359"/>
        <end position="427"/>
    </location>
</feature>
<dbReference type="InterPro" id="IPR016833">
    <property type="entry name" value="Put_Na-Bile_cotransptr"/>
</dbReference>
<evidence type="ECO:0000313" key="3">
    <source>
        <dbReference type="EMBL" id="PSC68872.1"/>
    </source>
</evidence>
<feature type="transmembrane region" description="Helical" evidence="2">
    <location>
        <begin position="117"/>
        <end position="136"/>
    </location>
</feature>
<dbReference type="PANTHER" id="PTHR18640:SF14">
    <property type="entry name" value="SODIUM BILE ACID SYMPORTER FAMILY"/>
    <property type="match status" value="1"/>
</dbReference>
<dbReference type="Proteomes" id="UP000239649">
    <property type="component" value="Unassembled WGS sequence"/>
</dbReference>
<accession>A0A2P6V455</accession>
<name>A0A2P6V455_9CHLO</name>
<reference evidence="3 4" key="1">
    <citation type="journal article" date="2018" name="Plant J.">
        <title>Genome sequences of Chlorella sorokiniana UTEX 1602 and Micractinium conductrix SAG 241.80: implications to maltose excretion by a green alga.</title>
        <authorList>
            <person name="Arriola M.B."/>
            <person name="Velmurugan N."/>
            <person name="Zhang Y."/>
            <person name="Plunkett M.H."/>
            <person name="Hondzo H."/>
            <person name="Barney B.M."/>
        </authorList>
    </citation>
    <scope>NUCLEOTIDE SEQUENCE [LARGE SCALE GENOMIC DNA]</scope>
    <source>
        <strain evidence="3 4">SAG 241.80</strain>
    </source>
</reference>
<dbReference type="Pfam" id="PF13593">
    <property type="entry name" value="SBF_like"/>
    <property type="match status" value="1"/>
</dbReference>
<feature type="compositionally biased region" description="Low complexity" evidence="1">
    <location>
        <begin position="414"/>
        <end position="425"/>
    </location>
</feature>
<dbReference type="AlphaFoldDB" id="A0A2P6V455"/>
<dbReference type="GO" id="GO:0009941">
    <property type="term" value="C:chloroplast envelope"/>
    <property type="evidence" value="ECO:0007669"/>
    <property type="project" value="TreeGrafter"/>
</dbReference>
<feature type="transmembrane region" description="Helical" evidence="2">
    <location>
        <begin position="143"/>
        <end position="164"/>
    </location>
</feature>
<dbReference type="InterPro" id="IPR038770">
    <property type="entry name" value="Na+/solute_symporter_sf"/>
</dbReference>
<feature type="transmembrane region" description="Helical" evidence="2">
    <location>
        <begin position="248"/>
        <end position="277"/>
    </location>
</feature>
<gene>
    <name evidence="3" type="ORF">C2E20_7567</name>
</gene>
<protein>
    <submittedName>
        <fullName evidence="3">BASS family transporter: sodium ion bile</fullName>
    </submittedName>
</protein>
<feature type="transmembrane region" description="Helical" evidence="2">
    <location>
        <begin position="84"/>
        <end position="105"/>
    </location>
</feature>
<keyword evidence="2" id="KW-0812">Transmembrane</keyword>
<dbReference type="Gene3D" id="1.20.1530.20">
    <property type="match status" value="1"/>
</dbReference>
<feature type="compositionally biased region" description="Gly residues" evidence="1">
    <location>
        <begin position="367"/>
        <end position="380"/>
    </location>
</feature>
<keyword evidence="2" id="KW-0472">Membrane</keyword>
<feature type="transmembrane region" description="Helical" evidence="2">
    <location>
        <begin position="218"/>
        <end position="236"/>
    </location>
</feature>